<name>A0ABP6T583_9ACTN</name>
<sequence length="193" mass="20834">MIVGRQGLTPEKVVAAAADLADEIGFDRVTVSGLARRLGVRDASLYSHVRNLDDLRSRITLLAATELAELLGQAVAGRAGRDALGAFGAAYRGYALRHPGRYASTNRQLDADRFAAAPGPQRILEITSAMFRSYGLTDPDLTDAVRLVRSTFHGFTGLEAAGGFGHPRDLGASWDRAIDALDHLLRSWPPPRR</sequence>
<protein>
    <submittedName>
        <fullName evidence="6">TetR-like C-terminal domain-containing protein</fullName>
    </submittedName>
</protein>
<keyword evidence="7" id="KW-1185">Reference proteome</keyword>
<dbReference type="Gene3D" id="1.10.10.60">
    <property type="entry name" value="Homeodomain-like"/>
    <property type="match status" value="1"/>
</dbReference>
<evidence type="ECO:0000259" key="5">
    <source>
        <dbReference type="PROSITE" id="PS50977"/>
    </source>
</evidence>
<dbReference type="InterPro" id="IPR009057">
    <property type="entry name" value="Homeodomain-like_sf"/>
</dbReference>
<evidence type="ECO:0000313" key="7">
    <source>
        <dbReference type="Proteomes" id="UP001501676"/>
    </source>
</evidence>
<dbReference type="Proteomes" id="UP001501676">
    <property type="component" value="Unassembled WGS sequence"/>
</dbReference>
<dbReference type="PROSITE" id="PS50977">
    <property type="entry name" value="HTH_TETR_2"/>
    <property type="match status" value="1"/>
</dbReference>
<feature type="DNA-binding region" description="H-T-H motif" evidence="4">
    <location>
        <begin position="30"/>
        <end position="49"/>
    </location>
</feature>
<dbReference type="InterPro" id="IPR050109">
    <property type="entry name" value="HTH-type_TetR-like_transc_reg"/>
</dbReference>
<evidence type="ECO:0000256" key="4">
    <source>
        <dbReference type="PROSITE-ProRule" id="PRU00335"/>
    </source>
</evidence>
<keyword evidence="3" id="KW-0804">Transcription</keyword>
<accession>A0ABP6T583</accession>
<keyword evidence="2 4" id="KW-0238">DNA-binding</keyword>
<evidence type="ECO:0000256" key="3">
    <source>
        <dbReference type="ARBA" id="ARBA00023163"/>
    </source>
</evidence>
<dbReference type="EMBL" id="BAAAYN010000040">
    <property type="protein sequence ID" value="GAA3392983.1"/>
    <property type="molecule type" value="Genomic_DNA"/>
</dbReference>
<dbReference type="InterPro" id="IPR001647">
    <property type="entry name" value="HTH_TetR"/>
</dbReference>
<dbReference type="SUPFAM" id="SSF46689">
    <property type="entry name" value="Homeodomain-like"/>
    <property type="match status" value="1"/>
</dbReference>
<dbReference type="InterPro" id="IPR036271">
    <property type="entry name" value="Tet_transcr_reg_TetR-rel_C_sf"/>
</dbReference>
<evidence type="ECO:0000256" key="1">
    <source>
        <dbReference type="ARBA" id="ARBA00023015"/>
    </source>
</evidence>
<dbReference type="SUPFAM" id="SSF48498">
    <property type="entry name" value="Tetracyclin repressor-like, C-terminal domain"/>
    <property type="match status" value="1"/>
</dbReference>
<evidence type="ECO:0000256" key="2">
    <source>
        <dbReference type="ARBA" id="ARBA00023125"/>
    </source>
</evidence>
<feature type="domain" description="HTH tetR-type" evidence="5">
    <location>
        <begin position="7"/>
        <end position="67"/>
    </location>
</feature>
<proteinExistence type="predicted"/>
<reference evidence="7" key="1">
    <citation type="journal article" date="2019" name="Int. J. Syst. Evol. Microbiol.">
        <title>The Global Catalogue of Microorganisms (GCM) 10K type strain sequencing project: providing services to taxonomists for standard genome sequencing and annotation.</title>
        <authorList>
            <consortium name="The Broad Institute Genomics Platform"/>
            <consortium name="The Broad Institute Genome Sequencing Center for Infectious Disease"/>
            <person name="Wu L."/>
            <person name="Ma J."/>
        </authorList>
    </citation>
    <scope>NUCLEOTIDE SEQUENCE [LARGE SCALE GENOMIC DNA]</scope>
    <source>
        <strain evidence="7">JCM 9458</strain>
    </source>
</reference>
<dbReference type="PANTHER" id="PTHR30055">
    <property type="entry name" value="HTH-TYPE TRANSCRIPTIONAL REGULATOR RUTR"/>
    <property type="match status" value="1"/>
</dbReference>
<keyword evidence="1" id="KW-0805">Transcription regulation</keyword>
<organism evidence="6 7">
    <name type="scientific">Cryptosporangium minutisporangium</name>
    <dbReference type="NCBI Taxonomy" id="113569"/>
    <lineage>
        <taxon>Bacteria</taxon>
        <taxon>Bacillati</taxon>
        <taxon>Actinomycetota</taxon>
        <taxon>Actinomycetes</taxon>
        <taxon>Cryptosporangiales</taxon>
        <taxon>Cryptosporangiaceae</taxon>
        <taxon>Cryptosporangium</taxon>
    </lineage>
</organism>
<dbReference type="InterPro" id="IPR025996">
    <property type="entry name" value="MT1864/Rv1816-like_C"/>
</dbReference>
<gene>
    <name evidence="6" type="ORF">GCM10020369_56740</name>
</gene>
<dbReference type="Pfam" id="PF00440">
    <property type="entry name" value="TetR_N"/>
    <property type="match status" value="1"/>
</dbReference>
<evidence type="ECO:0000313" key="6">
    <source>
        <dbReference type="EMBL" id="GAA3392983.1"/>
    </source>
</evidence>
<dbReference type="Gene3D" id="1.10.357.10">
    <property type="entry name" value="Tetracycline Repressor, domain 2"/>
    <property type="match status" value="1"/>
</dbReference>
<comment type="caution">
    <text evidence="6">The sequence shown here is derived from an EMBL/GenBank/DDBJ whole genome shotgun (WGS) entry which is preliminary data.</text>
</comment>
<dbReference type="PANTHER" id="PTHR30055:SF239">
    <property type="entry name" value="TRANSCRIPTIONAL REGULATORY PROTEIN"/>
    <property type="match status" value="1"/>
</dbReference>
<dbReference type="Pfam" id="PF13305">
    <property type="entry name" value="TetR_C_33"/>
    <property type="match status" value="1"/>
</dbReference>